<evidence type="ECO:0000256" key="2">
    <source>
        <dbReference type="SAM" id="Phobius"/>
    </source>
</evidence>
<feature type="transmembrane region" description="Helical" evidence="2">
    <location>
        <begin position="474"/>
        <end position="499"/>
    </location>
</feature>
<dbReference type="Proteomes" id="UP001418222">
    <property type="component" value="Unassembled WGS sequence"/>
</dbReference>
<dbReference type="GO" id="GO:0005524">
    <property type="term" value="F:ATP binding"/>
    <property type="evidence" value="ECO:0007669"/>
    <property type="project" value="InterPro"/>
</dbReference>
<dbReference type="InterPro" id="IPR011009">
    <property type="entry name" value="Kinase-like_dom_sf"/>
</dbReference>
<dbReference type="PANTHER" id="PTHR23257:SF772">
    <property type="entry name" value="PROTEIN KINASE SUPERFAMILY PROTEIN"/>
    <property type="match status" value="1"/>
</dbReference>
<dbReference type="PANTHER" id="PTHR23257">
    <property type="entry name" value="SERINE-THREONINE PROTEIN KINASE"/>
    <property type="match status" value="1"/>
</dbReference>
<dbReference type="SMART" id="SM00220">
    <property type="entry name" value="S_TKc"/>
    <property type="match status" value="1"/>
</dbReference>
<keyword evidence="4" id="KW-0808">Transferase</keyword>
<dbReference type="InterPro" id="IPR008271">
    <property type="entry name" value="Ser/Thr_kinase_AS"/>
</dbReference>
<organism evidence="4 5">
    <name type="scientific">Platanthera zijinensis</name>
    <dbReference type="NCBI Taxonomy" id="2320716"/>
    <lineage>
        <taxon>Eukaryota</taxon>
        <taxon>Viridiplantae</taxon>
        <taxon>Streptophyta</taxon>
        <taxon>Embryophyta</taxon>
        <taxon>Tracheophyta</taxon>
        <taxon>Spermatophyta</taxon>
        <taxon>Magnoliopsida</taxon>
        <taxon>Liliopsida</taxon>
        <taxon>Asparagales</taxon>
        <taxon>Orchidaceae</taxon>
        <taxon>Orchidoideae</taxon>
        <taxon>Orchideae</taxon>
        <taxon>Orchidinae</taxon>
        <taxon>Platanthera</taxon>
    </lineage>
</organism>
<accession>A0AAP0ASY2</accession>
<dbReference type="AlphaFoldDB" id="A0AAP0ASY2"/>
<keyword evidence="5" id="KW-1185">Reference proteome</keyword>
<dbReference type="Pfam" id="PF00069">
    <property type="entry name" value="Pkinase"/>
    <property type="match status" value="1"/>
</dbReference>
<dbReference type="CDD" id="cd13999">
    <property type="entry name" value="STKc_MAP3K-like"/>
    <property type="match status" value="1"/>
</dbReference>
<dbReference type="Gene3D" id="1.10.510.10">
    <property type="entry name" value="Transferase(Phosphotransferase) domain 1"/>
    <property type="match status" value="1"/>
</dbReference>
<evidence type="ECO:0000256" key="1">
    <source>
        <dbReference type="SAM" id="MobiDB-lite"/>
    </source>
</evidence>
<dbReference type="InterPro" id="IPR050167">
    <property type="entry name" value="Ser_Thr_protein_kinase"/>
</dbReference>
<dbReference type="GO" id="GO:0005737">
    <property type="term" value="C:cytoplasm"/>
    <property type="evidence" value="ECO:0007669"/>
    <property type="project" value="TreeGrafter"/>
</dbReference>
<keyword evidence="2" id="KW-1133">Transmembrane helix</keyword>
<dbReference type="PROSITE" id="PS00108">
    <property type="entry name" value="PROTEIN_KINASE_ST"/>
    <property type="match status" value="1"/>
</dbReference>
<evidence type="ECO:0000313" key="4">
    <source>
        <dbReference type="EMBL" id="KAK8913903.1"/>
    </source>
</evidence>
<feature type="compositionally biased region" description="Basic and acidic residues" evidence="1">
    <location>
        <begin position="125"/>
        <end position="138"/>
    </location>
</feature>
<feature type="compositionally biased region" description="Basic residues" evidence="1">
    <location>
        <begin position="139"/>
        <end position="149"/>
    </location>
</feature>
<dbReference type="SUPFAM" id="SSF56112">
    <property type="entry name" value="Protein kinase-like (PK-like)"/>
    <property type="match status" value="1"/>
</dbReference>
<evidence type="ECO:0000313" key="5">
    <source>
        <dbReference type="Proteomes" id="UP001418222"/>
    </source>
</evidence>
<dbReference type="GO" id="GO:0004672">
    <property type="term" value="F:protein kinase activity"/>
    <property type="evidence" value="ECO:0007669"/>
    <property type="project" value="InterPro"/>
</dbReference>
<reference evidence="4 5" key="1">
    <citation type="journal article" date="2022" name="Nat. Plants">
        <title>Genomes of leafy and leafless Platanthera orchids illuminate the evolution of mycoheterotrophy.</title>
        <authorList>
            <person name="Li M.H."/>
            <person name="Liu K.W."/>
            <person name="Li Z."/>
            <person name="Lu H.C."/>
            <person name="Ye Q.L."/>
            <person name="Zhang D."/>
            <person name="Wang J.Y."/>
            <person name="Li Y.F."/>
            <person name="Zhong Z.M."/>
            <person name="Liu X."/>
            <person name="Yu X."/>
            <person name="Liu D.K."/>
            <person name="Tu X.D."/>
            <person name="Liu B."/>
            <person name="Hao Y."/>
            <person name="Liao X.Y."/>
            <person name="Jiang Y.T."/>
            <person name="Sun W.H."/>
            <person name="Chen J."/>
            <person name="Chen Y.Q."/>
            <person name="Ai Y."/>
            <person name="Zhai J.W."/>
            <person name="Wu S.S."/>
            <person name="Zhou Z."/>
            <person name="Hsiao Y.Y."/>
            <person name="Wu W.L."/>
            <person name="Chen Y.Y."/>
            <person name="Lin Y.F."/>
            <person name="Hsu J.L."/>
            <person name="Li C.Y."/>
            <person name="Wang Z.W."/>
            <person name="Zhao X."/>
            <person name="Zhong W.Y."/>
            <person name="Ma X.K."/>
            <person name="Ma L."/>
            <person name="Huang J."/>
            <person name="Chen G.Z."/>
            <person name="Huang M.Z."/>
            <person name="Huang L."/>
            <person name="Peng D.H."/>
            <person name="Luo Y.B."/>
            <person name="Zou S.Q."/>
            <person name="Chen S.P."/>
            <person name="Lan S."/>
            <person name="Tsai W.C."/>
            <person name="Van de Peer Y."/>
            <person name="Liu Z.J."/>
        </authorList>
    </citation>
    <scope>NUCLEOTIDE SEQUENCE [LARGE SCALE GENOMIC DNA]</scope>
    <source>
        <strain evidence="4">Lor287</strain>
    </source>
</reference>
<keyword evidence="2" id="KW-0472">Membrane</keyword>
<feature type="domain" description="Protein kinase" evidence="3">
    <location>
        <begin position="254"/>
        <end position="516"/>
    </location>
</feature>
<keyword evidence="2" id="KW-0812">Transmembrane</keyword>
<comment type="caution">
    <text evidence="4">The sequence shown here is derived from an EMBL/GenBank/DDBJ whole genome shotgun (WGS) entry which is preliminary data.</text>
</comment>
<dbReference type="InterPro" id="IPR000719">
    <property type="entry name" value="Prot_kinase_dom"/>
</dbReference>
<evidence type="ECO:0000259" key="3">
    <source>
        <dbReference type="PROSITE" id="PS50011"/>
    </source>
</evidence>
<dbReference type="PROSITE" id="PS50011">
    <property type="entry name" value="PROTEIN_KINASE_DOM"/>
    <property type="match status" value="1"/>
</dbReference>
<feature type="compositionally biased region" description="Basic and acidic residues" evidence="1">
    <location>
        <begin position="162"/>
        <end position="173"/>
    </location>
</feature>
<dbReference type="PRINTS" id="PR00109">
    <property type="entry name" value="TYRKINASE"/>
</dbReference>
<name>A0AAP0ASY2_9ASPA</name>
<protein>
    <submittedName>
        <fullName evidence="4">Serine/threonine-protein kinase HT1</fullName>
    </submittedName>
</protein>
<sequence>MISVCWAGEMEEEYNSWVRRTNFSHTVCHRLNSSWLTSIPSYSKFDRSLGSVPRRPGSDASKLQVSASLPVQPNFEKKYEGFYSRSHSFPLISPSSPSTKSSTGVLTLLPESEHDLQSNSVGAQLDRHYKKTVDMSDRRGRRSKSKHRSVSPPLSATALSDSFREARAEEKRFSTPPRCRKGSDKRILSRVFSRGVHENDTPQISPPKHFPGMKSFDKITGRANSTWARYFDHGVGRVAAVDALEEWTVDRSQLYLGFRFASGAHSRLYHGIYKEKPVAVKIIQLPDDDEDGAMAARLEKQFAREVNFLSHLYHCNVIKMAAASRNPPVFCIITEYLSGGSLRAFLHKLGHKSLPFNKLISIALDIAQGMEYIHSQGIIHRDLKPENILFDENSRVKIADFGIACEEAYCDPLAEDPGTYRWMAPEMIKHKHYGRKVDVYSFGLVLSEMVSGRIPYEDMTPVQAAFAVVDRVPMIVVFFLCFLAVFRGGGQYLCVFLLARALVPLRTTTGHARSFA</sequence>
<dbReference type="EMBL" id="JBBWWQ010000021">
    <property type="protein sequence ID" value="KAK8913903.1"/>
    <property type="molecule type" value="Genomic_DNA"/>
</dbReference>
<feature type="region of interest" description="Disordered" evidence="1">
    <location>
        <begin position="111"/>
        <end position="184"/>
    </location>
</feature>
<gene>
    <name evidence="4" type="primary">HT1</name>
    <name evidence="4" type="ORF">KSP39_PZI024432</name>
</gene>
<dbReference type="GO" id="GO:0007165">
    <property type="term" value="P:signal transduction"/>
    <property type="evidence" value="ECO:0007669"/>
    <property type="project" value="TreeGrafter"/>
</dbReference>
<proteinExistence type="predicted"/>
<dbReference type="Gene3D" id="3.30.200.20">
    <property type="entry name" value="Phosphorylase Kinase, domain 1"/>
    <property type="match status" value="1"/>
</dbReference>
<dbReference type="InterPro" id="IPR001245">
    <property type="entry name" value="Ser-Thr/Tyr_kinase_cat_dom"/>
</dbReference>
<keyword evidence="4" id="KW-0418">Kinase</keyword>